<evidence type="ECO:0000313" key="17">
    <source>
        <dbReference type="Proteomes" id="UP000247702"/>
    </source>
</evidence>
<dbReference type="GO" id="GO:0005634">
    <property type="term" value="C:nucleus"/>
    <property type="evidence" value="ECO:0007669"/>
    <property type="project" value="UniProtKB-SubCell"/>
</dbReference>
<dbReference type="Pfam" id="PF13359">
    <property type="entry name" value="DDE_Tnp_4"/>
    <property type="match status" value="1"/>
</dbReference>
<reference evidence="15 17" key="1">
    <citation type="submission" date="2017-11" db="EMBL/GenBank/DDBJ databases">
        <title>The genome of Rhizophagus clarus HR1 reveals common genetic basis of auxotrophy among arbuscular mycorrhizal fungi.</title>
        <authorList>
            <person name="Kobayashi Y."/>
        </authorList>
    </citation>
    <scope>NUCLEOTIDE SEQUENCE [LARGE SCALE GENOMIC DNA]</scope>
    <source>
        <strain evidence="15 17">HR1</strain>
    </source>
</reference>
<evidence type="ECO:0000256" key="12">
    <source>
        <dbReference type="ARBA" id="ARBA00045850"/>
    </source>
</evidence>
<dbReference type="PANTHER" id="PTHR22930:SF85">
    <property type="entry name" value="GH03217P-RELATED"/>
    <property type="match status" value="1"/>
</dbReference>
<name>A0A2Z6RG51_9GLOM</name>
<evidence type="ECO:0000313" key="14">
    <source>
        <dbReference type="EMBL" id="GBB92746.1"/>
    </source>
</evidence>
<comment type="cofactor">
    <cofactor evidence="1">
        <name>a divalent metal cation</name>
        <dbReference type="ChEBI" id="CHEBI:60240"/>
    </cofactor>
</comment>
<dbReference type="PRINTS" id="PR02086">
    <property type="entry name" value="PUTNUCHARBI1"/>
</dbReference>
<dbReference type="Proteomes" id="UP000247702">
    <property type="component" value="Unassembled WGS sequence"/>
</dbReference>
<dbReference type="EMBL" id="BEXD01003657">
    <property type="protein sequence ID" value="GBC01676.1"/>
    <property type="molecule type" value="Genomic_DNA"/>
</dbReference>
<evidence type="ECO:0000313" key="16">
    <source>
        <dbReference type="EMBL" id="GBC03337.1"/>
    </source>
</evidence>
<comment type="similarity">
    <text evidence="4">Belongs to the HARBI1 family.</text>
</comment>
<comment type="subcellular location">
    <subcellularLocation>
        <location evidence="3">Cytoplasm</location>
    </subcellularLocation>
    <subcellularLocation>
        <location evidence="2">Nucleus</location>
    </subcellularLocation>
</comment>
<organism evidence="15 17">
    <name type="scientific">Rhizophagus clarus</name>
    <dbReference type="NCBI Taxonomy" id="94130"/>
    <lineage>
        <taxon>Eukaryota</taxon>
        <taxon>Fungi</taxon>
        <taxon>Fungi incertae sedis</taxon>
        <taxon>Mucoromycota</taxon>
        <taxon>Glomeromycotina</taxon>
        <taxon>Glomeromycetes</taxon>
        <taxon>Glomerales</taxon>
        <taxon>Glomeraceae</taxon>
        <taxon>Rhizophagus</taxon>
    </lineage>
</organism>
<dbReference type="AlphaFoldDB" id="A0A2Z6RG51"/>
<dbReference type="STRING" id="94130.A0A2Z6RG51"/>
<dbReference type="InterPro" id="IPR045249">
    <property type="entry name" value="HARBI1-like"/>
</dbReference>
<evidence type="ECO:0000259" key="13">
    <source>
        <dbReference type="Pfam" id="PF13359"/>
    </source>
</evidence>
<evidence type="ECO:0000256" key="3">
    <source>
        <dbReference type="ARBA" id="ARBA00004496"/>
    </source>
</evidence>
<accession>A0A2Z6RG51</accession>
<feature type="domain" description="DDE Tnp4" evidence="13">
    <location>
        <begin position="189"/>
        <end position="339"/>
    </location>
</feature>
<sequence length="393" mass="45947">MNIKERTYNVLWLQMFLEEEQEEEEGTSSEEEDNNILQAALIRRLNARYLRPRLYNVVKSKDWWQNVLPFYDSVRFKRILRMLPHHFQQLTNFIRSHPVFSSQGSKPQACVELQLAVFLFRLGSTGSLFEVCSRFGIGEGTVILYTKRVIQAIISKKKNFVKWPTSEERQRVHEGFESLGGLKNVIGAVDGTYIPMRNAPSKDPEVYFTRKKRYAIHCQGIVNDKGIFTNFDIGWPGSVHDARVFRNSSFYKNYSHLIQGDDYLLGDSAYPISPFLIPPFKDPSTRKYKEFNRFHSHHRVVVENAFGRLKARFRMLRDLDIKTVKMGVLFTCCAIILHNFLEINMDIWETNFNDGTDDTEEGDDNDDDNYMSDDVLRRTGQAKRNLIFHQHFS</sequence>
<gene>
    <name evidence="14" type="ORF">RclHR1_02050019</name>
    <name evidence="15" type="ORF">RclHR1_04290012</name>
    <name evidence="16" type="ORF">RclHR1_05080003</name>
</gene>
<evidence type="ECO:0000256" key="4">
    <source>
        <dbReference type="ARBA" id="ARBA00006958"/>
    </source>
</evidence>
<keyword evidence="10" id="KW-0539">Nucleus</keyword>
<protein>
    <recommendedName>
        <fullName evidence="5">Putative nuclease HARBI1</fullName>
    </recommendedName>
    <alternativeName>
        <fullName evidence="11">Harbinger transposase-derived nuclease</fullName>
    </alternativeName>
</protein>
<keyword evidence="9" id="KW-0378">Hydrolase</keyword>
<dbReference type="GO" id="GO:0005737">
    <property type="term" value="C:cytoplasm"/>
    <property type="evidence" value="ECO:0007669"/>
    <property type="project" value="UniProtKB-SubCell"/>
</dbReference>
<dbReference type="EMBL" id="BEXD01001169">
    <property type="protein sequence ID" value="GBB92746.1"/>
    <property type="molecule type" value="Genomic_DNA"/>
</dbReference>
<evidence type="ECO:0000256" key="1">
    <source>
        <dbReference type="ARBA" id="ARBA00001968"/>
    </source>
</evidence>
<evidence type="ECO:0000256" key="5">
    <source>
        <dbReference type="ARBA" id="ARBA00015519"/>
    </source>
</evidence>
<comment type="caution">
    <text evidence="15">The sequence shown here is derived from an EMBL/GenBank/DDBJ whole genome shotgun (WGS) entry which is preliminary data.</text>
</comment>
<keyword evidence="6" id="KW-0963">Cytoplasm</keyword>
<keyword evidence="7" id="KW-0540">Nuclease</keyword>
<dbReference type="GO" id="GO:0016787">
    <property type="term" value="F:hydrolase activity"/>
    <property type="evidence" value="ECO:0007669"/>
    <property type="project" value="UniProtKB-KW"/>
</dbReference>
<evidence type="ECO:0000256" key="7">
    <source>
        <dbReference type="ARBA" id="ARBA00022722"/>
    </source>
</evidence>
<dbReference type="InterPro" id="IPR027806">
    <property type="entry name" value="HARBI1_dom"/>
</dbReference>
<evidence type="ECO:0000256" key="11">
    <source>
        <dbReference type="ARBA" id="ARBA00030126"/>
    </source>
</evidence>
<dbReference type="InterPro" id="IPR026103">
    <property type="entry name" value="HARBI1_animal"/>
</dbReference>
<dbReference type="GO" id="GO:0004518">
    <property type="term" value="F:nuclease activity"/>
    <property type="evidence" value="ECO:0007669"/>
    <property type="project" value="UniProtKB-KW"/>
</dbReference>
<evidence type="ECO:0000313" key="15">
    <source>
        <dbReference type="EMBL" id="GBC01676.1"/>
    </source>
</evidence>
<keyword evidence="8" id="KW-0479">Metal-binding</keyword>
<dbReference type="GO" id="GO:0046872">
    <property type="term" value="F:metal ion binding"/>
    <property type="evidence" value="ECO:0007669"/>
    <property type="project" value="UniProtKB-KW"/>
</dbReference>
<proteinExistence type="inferred from homology"/>
<evidence type="ECO:0000256" key="6">
    <source>
        <dbReference type="ARBA" id="ARBA00022490"/>
    </source>
</evidence>
<evidence type="ECO:0000256" key="10">
    <source>
        <dbReference type="ARBA" id="ARBA00023242"/>
    </source>
</evidence>
<evidence type="ECO:0000256" key="8">
    <source>
        <dbReference type="ARBA" id="ARBA00022723"/>
    </source>
</evidence>
<comment type="function">
    <text evidence="12">Transposase-derived protein that may have nuclease activity. Does not have transposase activity.</text>
</comment>
<keyword evidence="17" id="KW-1185">Reference proteome</keyword>
<evidence type="ECO:0000256" key="9">
    <source>
        <dbReference type="ARBA" id="ARBA00022801"/>
    </source>
</evidence>
<evidence type="ECO:0000256" key="2">
    <source>
        <dbReference type="ARBA" id="ARBA00004123"/>
    </source>
</evidence>
<dbReference type="PANTHER" id="PTHR22930">
    <property type="match status" value="1"/>
</dbReference>
<dbReference type="EMBL" id="BEXD01003880">
    <property type="protein sequence ID" value="GBC03337.1"/>
    <property type="molecule type" value="Genomic_DNA"/>
</dbReference>